<feature type="compositionally biased region" description="Basic and acidic residues" evidence="7">
    <location>
        <begin position="242"/>
        <end position="257"/>
    </location>
</feature>
<feature type="region of interest" description="Disordered" evidence="7">
    <location>
        <begin position="165"/>
        <end position="478"/>
    </location>
</feature>
<evidence type="ECO:0000256" key="5">
    <source>
        <dbReference type="ARBA" id="ARBA00022840"/>
    </source>
</evidence>
<comment type="caution">
    <text evidence="10">The sequence shown here is derived from an EMBL/GenBank/DDBJ whole genome shotgun (WGS) entry which is preliminary data.</text>
</comment>
<feature type="compositionally biased region" description="Acidic residues" evidence="7">
    <location>
        <begin position="214"/>
        <end position="226"/>
    </location>
</feature>
<feature type="compositionally biased region" description="Basic and acidic residues" evidence="7">
    <location>
        <begin position="266"/>
        <end position="277"/>
    </location>
</feature>
<dbReference type="GO" id="GO:0005634">
    <property type="term" value="C:nucleus"/>
    <property type="evidence" value="ECO:0007669"/>
    <property type="project" value="UniProtKB-SubCell"/>
</dbReference>
<evidence type="ECO:0000256" key="3">
    <source>
        <dbReference type="ARBA" id="ARBA00022801"/>
    </source>
</evidence>
<name>A0AAW1GT13_SAPOF</name>
<sequence>MEPIPIGKRTRLQRAILEKEIRDKSRQARLEARMRHKKNIGHVISSDDDDVEEDVKVVDEEEYNIRITTENNNNNNINNSCPTNVDLNLSYDVGNIIRSDNQFGLSHDYVEKDINYDVSYNDGGGGGGGSDDSLIIVGERWNPMIFGDYDDIDDDSDEEDNIVISVPSNGVGLSGDEGSLSLGDTGLTSSEEDDNGEDKDFEVDERGNYLTSSESEDEDEDEEERSSEEGNGPGGRVRERKKGRDGEGERGVVERSRGRPRKKKERVFEKEEEKNRDGGGVSGGGGGEGNRGIQEGKRKKKVKVSKEAVFEKIVSSLNPRIISPNDDNDVSNNLSGKKKSNSKSRSSSTKLKKGGDGVFRKIVCENEEEDDVDRPKKPNSDPRASSMKLKKGSDGVLRKVDFEDDTTSKKTVPKKSGSKNSKKNKKPNDNRVVKKVVPPSHDEEPKKKVVRKERDDEEGRDTEEDVSERKLTSARTLSKRKRRAMLAEVQDNLLETILEGVEGVVEDSTQMPPMITPREHVFLPLKFHFPAQKPEPEKSEMELELESMFKELEFGLQTCHIASDDSPVVSDDMEVDAPKSAGSGNILCAGGKHHLIQDEEVGVYCRFCSYVMLESKYVTPDFNEEILGNAGRRDSNRSSQSDGKNRNEIQIPDCIEDGHENGEPSKIIQGTVWELIPGTWSTMYPHQREGFEFIWKNVAGGIKIDELDRPSKYGVGGCIICHAPGTGKTRLAIVFVQSFLKQYPMSRPVIVAPRTMLRTWQEEFVRWKVEVPFFDLNEDELSGKEDSDVLRQVETCKGRKNIRAAKLSTWVKGKGILGISYGLYEKLGNEKNNSDKRIRDALINRPGLLVLDEGHTPRNDRSNIWRVLSDVLTKRKVILSGTPFQNNFDELSNTLSLVREEFEVPIKTGGYIQDERKIEELSNKIRPFVHVHKGEILKETLKGLFSSLIILKPSKLQERCFAALAGQATFALDNLVSVASVHPSIFCEQKPSFINKEWEDLLECHKDDLNAGVKTRFLVELIQLTQGERVLVFGQFLPPLNFLAGLLKYRFRWVMGKELLYMDGRQETKERQNTIRFFNDPKSEARVLLASTKACCEGIHLVGASRVVLLDVVWNPSVERQAISRAYRLGQKKDVFVYHLITSGTIEEQKYKRQATKERLSELVFSSSDGKCIQKPSTGSQIFVDKALDAMLEHEKMKTMFHKIVYQPKADNLIDSFGPLNL</sequence>
<keyword evidence="3" id="KW-0378">Hydrolase</keyword>
<dbReference type="GO" id="GO:0004386">
    <property type="term" value="F:helicase activity"/>
    <property type="evidence" value="ECO:0007669"/>
    <property type="project" value="UniProtKB-KW"/>
</dbReference>
<feature type="domain" description="Helicase ATP-binding" evidence="8">
    <location>
        <begin position="709"/>
        <end position="901"/>
    </location>
</feature>
<protein>
    <submittedName>
        <fullName evidence="10">Uncharacterized protein</fullName>
    </submittedName>
</protein>
<dbReference type="PANTHER" id="PTHR45821">
    <property type="entry name" value="SNF2 DOMAIN-CONTAINING PROTEIN CLASSY 2-RELATED"/>
    <property type="match status" value="1"/>
</dbReference>
<dbReference type="Proteomes" id="UP001443914">
    <property type="component" value="Unassembled WGS sequence"/>
</dbReference>
<dbReference type="Gene3D" id="3.40.50.300">
    <property type="entry name" value="P-loop containing nucleotide triphosphate hydrolases"/>
    <property type="match status" value="1"/>
</dbReference>
<dbReference type="InterPro" id="IPR014001">
    <property type="entry name" value="Helicase_ATP-bd"/>
</dbReference>
<dbReference type="Pfam" id="PF00271">
    <property type="entry name" value="Helicase_C"/>
    <property type="match status" value="1"/>
</dbReference>
<dbReference type="PROSITE" id="PS51192">
    <property type="entry name" value="HELICASE_ATP_BIND_1"/>
    <property type="match status" value="1"/>
</dbReference>
<organism evidence="10 11">
    <name type="scientific">Saponaria officinalis</name>
    <name type="common">Common soapwort</name>
    <name type="synonym">Lychnis saponaria</name>
    <dbReference type="NCBI Taxonomy" id="3572"/>
    <lineage>
        <taxon>Eukaryota</taxon>
        <taxon>Viridiplantae</taxon>
        <taxon>Streptophyta</taxon>
        <taxon>Embryophyta</taxon>
        <taxon>Tracheophyta</taxon>
        <taxon>Spermatophyta</taxon>
        <taxon>Magnoliopsida</taxon>
        <taxon>eudicotyledons</taxon>
        <taxon>Gunneridae</taxon>
        <taxon>Pentapetalae</taxon>
        <taxon>Caryophyllales</taxon>
        <taxon>Caryophyllaceae</taxon>
        <taxon>Caryophylleae</taxon>
        <taxon>Saponaria</taxon>
    </lineage>
</organism>
<dbReference type="InterPro" id="IPR049730">
    <property type="entry name" value="SNF2/RAD54-like_C"/>
</dbReference>
<feature type="compositionally biased region" description="Gly residues" evidence="7">
    <location>
        <begin position="278"/>
        <end position="290"/>
    </location>
</feature>
<feature type="compositionally biased region" description="Basic and acidic residues" evidence="7">
    <location>
        <begin position="353"/>
        <end position="364"/>
    </location>
</feature>
<dbReference type="GO" id="GO:0005524">
    <property type="term" value="F:ATP binding"/>
    <property type="evidence" value="ECO:0007669"/>
    <property type="project" value="UniProtKB-KW"/>
</dbReference>
<dbReference type="PANTHER" id="PTHR45821:SF5">
    <property type="entry name" value="SNF2 DOMAIN-CONTAINING PROTEIN CLASSY 4"/>
    <property type="match status" value="1"/>
</dbReference>
<evidence type="ECO:0000256" key="6">
    <source>
        <dbReference type="ARBA" id="ARBA00023242"/>
    </source>
</evidence>
<dbReference type="AlphaFoldDB" id="A0AAW1GT13"/>
<feature type="compositionally biased region" description="Basic residues" evidence="7">
    <location>
        <begin position="411"/>
        <end position="425"/>
    </location>
</feature>
<evidence type="ECO:0000313" key="11">
    <source>
        <dbReference type="Proteomes" id="UP001443914"/>
    </source>
</evidence>
<evidence type="ECO:0000256" key="2">
    <source>
        <dbReference type="ARBA" id="ARBA00022741"/>
    </source>
</evidence>
<feature type="region of interest" description="Disordered" evidence="7">
    <location>
        <begin position="628"/>
        <end position="650"/>
    </location>
</feature>
<dbReference type="InterPro" id="IPR038718">
    <property type="entry name" value="SNF2-like_sf"/>
</dbReference>
<dbReference type="InterPro" id="IPR044567">
    <property type="entry name" value="CLSY/DRD1"/>
</dbReference>
<dbReference type="EMBL" id="JBDFQZ010000013">
    <property type="protein sequence ID" value="KAK9667933.1"/>
    <property type="molecule type" value="Genomic_DNA"/>
</dbReference>
<evidence type="ECO:0000259" key="9">
    <source>
        <dbReference type="PROSITE" id="PS51194"/>
    </source>
</evidence>
<feature type="compositionally biased region" description="Acidic residues" evidence="7">
    <location>
        <begin position="190"/>
        <end position="203"/>
    </location>
</feature>
<dbReference type="GO" id="GO:0016787">
    <property type="term" value="F:hydrolase activity"/>
    <property type="evidence" value="ECO:0007669"/>
    <property type="project" value="UniProtKB-KW"/>
</dbReference>
<dbReference type="SMART" id="SM00490">
    <property type="entry name" value="HELICc"/>
    <property type="match status" value="1"/>
</dbReference>
<dbReference type="InterPro" id="IPR001650">
    <property type="entry name" value="Helicase_C-like"/>
</dbReference>
<dbReference type="PROSITE" id="PS51194">
    <property type="entry name" value="HELICASE_CTER"/>
    <property type="match status" value="1"/>
</dbReference>
<proteinExistence type="predicted"/>
<evidence type="ECO:0000313" key="10">
    <source>
        <dbReference type="EMBL" id="KAK9667933.1"/>
    </source>
</evidence>
<dbReference type="SMART" id="SM00487">
    <property type="entry name" value="DEXDc"/>
    <property type="match status" value="1"/>
</dbReference>
<dbReference type="GO" id="GO:0080188">
    <property type="term" value="P:gene silencing by siRNA-directed DNA methylation"/>
    <property type="evidence" value="ECO:0007669"/>
    <property type="project" value="InterPro"/>
</dbReference>
<comment type="subcellular location">
    <subcellularLocation>
        <location evidence="1">Nucleus</location>
    </subcellularLocation>
</comment>
<keyword evidence="2" id="KW-0547">Nucleotide-binding</keyword>
<dbReference type="Pfam" id="PF00176">
    <property type="entry name" value="SNF2-rel_dom"/>
    <property type="match status" value="1"/>
</dbReference>
<keyword evidence="6" id="KW-0539">Nucleus</keyword>
<feature type="compositionally biased region" description="Basic and acidic residues" evidence="7">
    <location>
        <begin position="391"/>
        <end position="401"/>
    </location>
</feature>
<feature type="compositionally biased region" description="Acidic residues" evidence="7">
    <location>
        <begin position="455"/>
        <end position="466"/>
    </location>
</feature>
<dbReference type="Gene3D" id="3.40.50.10810">
    <property type="entry name" value="Tandem AAA-ATPase domain"/>
    <property type="match status" value="1"/>
</dbReference>
<keyword evidence="4" id="KW-0347">Helicase</keyword>
<accession>A0AAW1GT13</accession>
<evidence type="ECO:0000256" key="4">
    <source>
        <dbReference type="ARBA" id="ARBA00022806"/>
    </source>
</evidence>
<feature type="domain" description="Helicase C-terminal" evidence="9">
    <location>
        <begin position="1017"/>
        <end position="1177"/>
    </location>
</feature>
<evidence type="ECO:0000256" key="1">
    <source>
        <dbReference type="ARBA" id="ARBA00004123"/>
    </source>
</evidence>
<reference evidence="10" key="1">
    <citation type="submission" date="2024-03" db="EMBL/GenBank/DDBJ databases">
        <title>WGS assembly of Saponaria officinalis var. Norfolk2.</title>
        <authorList>
            <person name="Jenkins J."/>
            <person name="Shu S."/>
            <person name="Grimwood J."/>
            <person name="Barry K."/>
            <person name="Goodstein D."/>
            <person name="Schmutz J."/>
            <person name="Leebens-Mack J."/>
            <person name="Osbourn A."/>
        </authorList>
    </citation>
    <scope>NUCLEOTIDE SEQUENCE [LARGE SCALE GENOMIC DNA]</scope>
    <source>
        <strain evidence="10">JIC</strain>
    </source>
</reference>
<dbReference type="InterPro" id="IPR000330">
    <property type="entry name" value="SNF2_N"/>
</dbReference>
<feature type="compositionally biased region" description="Low complexity" evidence="7">
    <location>
        <begin position="174"/>
        <end position="189"/>
    </location>
</feature>
<gene>
    <name evidence="10" type="ORF">RND81_13G021700</name>
</gene>
<keyword evidence="11" id="KW-1185">Reference proteome</keyword>
<keyword evidence="5" id="KW-0067">ATP-binding</keyword>
<evidence type="ECO:0000256" key="7">
    <source>
        <dbReference type="SAM" id="MobiDB-lite"/>
    </source>
</evidence>
<dbReference type="CDD" id="cd18793">
    <property type="entry name" value="SF2_C_SNF"/>
    <property type="match status" value="1"/>
</dbReference>
<dbReference type="SUPFAM" id="SSF52540">
    <property type="entry name" value="P-loop containing nucleoside triphosphate hydrolases"/>
    <property type="match status" value="2"/>
</dbReference>
<dbReference type="InterPro" id="IPR027417">
    <property type="entry name" value="P-loop_NTPase"/>
</dbReference>
<evidence type="ECO:0000259" key="8">
    <source>
        <dbReference type="PROSITE" id="PS51192"/>
    </source>
</evidence>